<dbReference type="Proteomes" id="UP000064201">
    <property type="component" value="Chromosome"/>
</dbReference>
<organism evidence="8 9">
    <name type="scientific">Thioalkalivibrio versutus</name>
    <dbReference type="NCBI Taxonomy" id="106634"/>
    <lineage>
        <taxon>Bacteria</taxon>
        <taxon>Pseudomonadati</taxon>
        <taxon>Pseudomonadota</taxon>
        <taxon>Gammaproteobacteria</taxon>
        <taxon>Chromatiales</taxon>
        <taxon>Ectothiorhodospiraceae</taxon>
        <taxon>Thioalkalivibrio</taxon>
    </lineage>
</organism>
<evidence type="ECO:0000256" key="7">
    <source>
        <dbReference type="RuleBase" id="RU004168"/>
    </source>
</evidence>
<dbReference type="InterPro" id="IPR036046">
    <property type="entry name" value="Acylphosphatase-like_dom_sf"/>
</dbReference>
<dbReference type="EC" id="3.6.1.7" evidence="2 5"/>
<accession>A0A0G3G5R4</accession>
<dbReference type="InterPro" id="IPR020456">
    <property type="entry name" value="Acylphosphatase"/>
</dbReference>
<keyword evidence="5 6" id="KW-0378">Hydrolase</keyword>
<evidence type="ECO:0000256" key="3">
    <source>
        <dbReference type="ARBA" id="ARBA00015991"/>
    </source>
</evidence>
<dbReference type="AlphaFoldDB" id="A0A0G3G5R4"/>
<dbReference type="PATRIC" id="fig|106634.4.peg.2070"/>
<dbReference type="STRING" id="106634.TVD_10105"/>
<dbReference type="InterPro" id="IPR017968">
    <property type="entry name" value="Acylphosphatase_CS"/>
</dbReference>
<feature type="active site" evidence="5">
    <location>
        <position position="42"/>
    </location>
</feature>
<evidence type="ECO:0000256" key="5">
    <source>
        <dbReference type="PROSITE-ProRule" id="PRU00520"/>
    </source>
</evidence>
<dbReference type="PANTHER" id="PTHR47268">
    <property type="entry name" value="ACYLPHOSPHATASE"/>
    <property type="match status" value="1"/>
</dbReference>
<dbReference type="PROSITE" id="PS00151">
    <property type="entry name" value="ACYLPHOSPHATASE_2"/>
    <property type="match status" value="1"/>
</dbReference>
<evidence type="ECO:0000256" key="2">
    <source>
        <dbReference type="ARBA" id="ARBA00012150"/>
    </source>
</evidence>
<dbReference type="PANTHER" id="PTHR47268:SF4">
    <property type="entry name" value="ACYLPHOSPHATASE"/>
    <property type="match status" value="1"/>
</dbReference>
<comment type="catalytic activity">
    <reaction evidence="4 5 6">
        <text>an acyl phosphate + H2O = a carboxylate + phosphate + H(+)</text>
        <dbReference type="Rhea" id="RHEA:14965"/>
        <dbReference type="ChEBI" id="CHEBI:15377"/>
        <dbReference type="ChEBI" id="CHEBI:15378"/>
        <dbReference type="ChEBI" id="CHEBI:29067"/>
        <dbReference type="ChEBI" id="CHEBI:43474"/>
        <dbReference type="ChEBI" id="CHEBI:59918"/>
        <dbReference type="EC" id="3.6.1.7"/>
    </reaction>
</comment>
<keyword evidence="9" id="KW-1185">Reference proteome</keyword>
<reference evidence="8 9" key="1">
    <citation type="submission" date="2015-04" db="EMBL/GenBank/DDBJ databases">
        <title>Complete Sequence for the Genome of the Thioalkalivibrio versutus D301.</title>
        <authorList>
            <person name="Mu T."/>
            <person name="Zhou J."/>
            <person name="Xu X."/>
        </authorList>
    </citation>
    <scope>NUCLEOTIDE SEQUENCE [LARGE SCALE GENOMIC DNA]</scope>
    <source>
        <strain evidence="8 9">D301</strain>
    </source>
</reference>
<dbReference type="Pfam" id="PF00708">
    <property type="entry name" value="Acylphosphatase"/>
    <property type="match status" value="1"/>
</dbReference>
<evidence type="ECO:0000256" key="1">
    <source>
        <dbReference type="ARBA" id="ARBA00005614"/>
    </source>
</evidence>
<evidence type="ECO:0000256" key="6">
    <source>
        <dbReference type="RuleBase" id="RU000553"/>
    </source>
</evidence>
<dbReference type="OrthoDB" id="5295388at2"/>
<evidence type="ECO:0000313" key="9">
    <source>
        <dbReference type="Proteomes" id="UP000064201"/>
    </source>
</evidence>
<evidence type="ECO:0000256" key="4">
    <source>
        <dbReference type="ARBA" id="ARBA00047645"/>
    </source>
</evidence>
<protein>
    <recommendedName>
        <fullName evidence="3 5">Acylphosphatase</fullName>
        <ecNumber evidence="2 5">3.6.1.7</ecNumber>
    </recommendedName>
</protein>
<dbReference type="GO" id="GO:0003998">
    <property type="term" value="F:acylphosphatase activity"/>
    <property type="evidence" value="ECO:0007669"/>
    <property type="project" value="UniProtKB-EC"/>
</dbReference>
<dbReference type="KEGG" id="tvr:TVD_10105"/>
<proteinExistence type="inferred from homology"/>
<dbReference type="PROSITE" id="PS00150">
    <property type="entry name" value="ACYLPHOSPHATASE_1"/>
    <property type="match status" value="1"/>
</dbReference>
<dbReference type="InterPro" id="IPR001792">
    <property type="entry name" value="Acylphosphatase-like_dom"/>
</dbReference>
<name>A0A0G3G5R4_9GAMM</name>
<dbReference type="RefSeq" id="WP_018649769.1">
    <property type="nucleotide sequence ID" value="NZ_CP011367.1"/>
</dbReference>
<dbReference type="EMBL" id="CP011367">
    <property type="protein sequence ID" value="AKJ95689.1"/>
    <property type="molecule type" value="Genomic_DNA"/>
</dbReference>
<gene>
    <name evidence="8" type="ORF">TVD_10105</name>
</gene>
<dbReference type="SUPFAM" id="SSF54975">
    <property type="entry name" value="Acylphosphatase/BLUF domain-like"/>
    <property type="match status" value="1"/>
</dbReference>
<sequence length="96" mass="10557">MTETNDNHARRWRVSGQVQGVFFRASTRDEAQRLHLTGYARNEPDGSVEVLAVGPRKALDALEEWLADGPRMARVDAVEAEELPPPDPAPGDFSTG</sequence>
<comment type="similarity">
    <text evidence="1 7">Belongs to the acylphosphatase family.</text>
</comment>
<dbReference type="Gene3D" id="3.30.70.100">
    <property type="match status" value="1"/>
</dbReference>
<feature type="active site" evidence="5">
    <location>
        <position position="24"/>
    </location>
</feature>
<evidence type="ECO:0000313" key="8">
    <source>
        <dbReference type="EMBL" id="AKJ95689.1"/>
    </source>
</evidence>
<dbReference type="PROSITE" id="PS51160">
    <property type="entry name" value="ACYLPHOSPHATASE_3"/>
    <property type="match status" value="1"/>
</dbReference>